<organism evidence="1 2">
    <name type="scientific">Trifolium pratense</name>
    <name type="common">Red clover</name>
    <dbReference type="NCBI Taxonomy" id="57577"/>
    <lineage>
        <taxon>Eukaryota</taxon>
        <taxon>Viridiplantae</taxon>
        <taxon>Streptophyta</taxon>
        <taxon>Embryophyta</taxon>
        <taxon>Tracheophyta</taxon>
        <taxon>Spermatophyta</taxon>
        <taxon>Magnoliopsida</taxon>
        <taxon>eudicotyledons</taxon>
        <taxon>Gunneridae</taxon>
        <taxon>Pentapetalae</taxon>
        <taxon>rosids</taxon>
        <taxon>fabids</taxon>
        <taxon>Fabales</taxon>
        <taxon>Fabaceae</taxon>
        <taxon>Papilionoideae</taxon>
        <taxon>50 kb inversion clade</taxon>
        <taxon>NPAAA clade</taxon>
        <taxon>Hologalegina</taxon>
        <taxon>IRL clade</taxon>
        <taxon>Trifolieae</taxon>
        <taxon>Trifolium</taxon>
    </lineage>
</organism>
<protein>
    <submittedName>
        <fullName evidence="1">Uncharacterized protein</fullName>
    </submittedName>
</protein>
<keyword evidence="2" id="KW-1185">Reference proteome</keyword>
<sequence length="416" mass="47668">MMTAGSNVDGENNGASYQSPTEETLTPISSSSTTADNSIDAPSLPTLPFDLVTEILCWIPVKFLLQFCCVCKSWNYLISQDSKFQKKQLSHGRLHLILTPPPSPYNLFGNIRLSDFLMSSIFNNNLSTITATQIKYALPPPLGTRLEGRRSFGGVTSLDGIFCFAIDELSALLFNPSIRKFKLLPPLENPQQNHYVHTKYTLLYHRFTNNYKIVAVSSRRNRPIDVHSHAFGTNYWTRIQNIPFKCRFHGMGISVGDTVNWLVYDVGNRLWVILSLDLEDDSYQKFLHPFSNEPYNFNKVVVSQELKGCFCIVSQRPNFSDVWIMKEHGNEQSWTKLFSVPYLTDRWFYAYSKAVYVSEDDKVLMEFKKKLGKFSLVIYDFRNGTFNIPKIENIDAGLMIPNIYVESLILNCSMLR</sequence>
<dbReference type="Proteomes" id="UP001177021">
    <property type="component" value="Unassembled WGS sequence"/>
</dbReference>
<dbReference type="EMBL" id="CASHSV030000001">
    <property type="protein sequence ID" value="CAJ2630969.1"/>
    <property type="molecule type" value="Genomic_DNA"/>
</dbReference>
<name>A0ACB0IG42_TRIPR</name>
<reference evidence="1" key="1">
    <citation type="submission" date="2023-10" db="EMBL/GenBank/DDBJ databases">
        <authorList>
            <person name="Rodriguez Cubillos JULIANA M."/>
            <person name="De Vega J."/>
        </authorList>
    </citation>
    <scope>NUCLEOTIDE SEQUENCE</scope>
</reference>
<accession>A0ACB0IG42</accession>
<evidence type="ECO:0000313" key="2">
    <source>
        <dbReference type="Proteomes" id="UP001177021"/>
    </source>
</evidence>
<gene>
    <name evidence="1" type="ORF">MILVUS5_LOCUS2634</name>
</gene>
<comment type="caution">
    <text evidence="1">The sequence shown here is derived from an EMBL/GenBank/DDBJ whole genome shotgun (WGS) entry which is preliminary data.</text>
</comment>
<proteinExistence type="predicted"/>
<evidence type="ECO:0000313" key="1">
    <source>
        <dbReference type="EMBL" id="CAJ2630969.1"/>
    </source>
</evidence>